<evidence type="ECO:0000313" key="4">
    <source>
        <dbReference type="EMBL" id="KGF55973.1"/>
    </source>
</evidence>
<feature type="domain" description="AAA+ ATPase" evidence="3">
    <location>
        <begin position="148"/>
        <end position="294"/>
    </location>
</feature>
<proteinExistence type="predicted"/>
<keyword evidence="1" id="KW-0547">Nucleotide-binding</keyword>
<dbReference type="SMART" id="SM00382">
    <property type="entry name" value="AAA"/>
    <property type="match status" value="1"/>
</dbReference>
<evidence type="ECO:0000259" key="3">
    <source>
        <dbReference type="SMART" id="SM00382"/>
    </source>
</evidence>
<comment type="caution">
    <text evidence="4">The sequence shown here is derived from an EMBL/GenBank/DDBJ whole genome shotgun (WGS) entry which is preliminary data.</text>
</comment>
<organism evidence="4 5">
    <name type="scientific">Flavonifractor plautii 1_3_50AFAA</name>
    <dbReference type="NCBI Taxonomy" id="742738"/>
    <lineage>
        <taxon>Bacteria</taxon>
        <taxon>Bacillati</taxon>
        <taxon>Bacillota</taxon>
        <taxon>Clostridia</taxon>
        <taxon>Eubacteriales</taxon>
        <taxon>Oscillospiraceae</taxon>
        <taxon>Flavonifractor</taxon>
    </lineage>
</organism>
<dbReference type="Gene3D" id="3.40.50.300">
    <property type="entry name" value="P-loop containing nucleotide triphosphate hydrolases"/>
    <property type="match status" value="1"/>
</dbReference>
<gene>
    <name evidence="4" type="ORF">HMPREF9460_01440</name>
</gene>
<evidence type="ECO:0000256" key="1">
    <source>
        <dbReference type="ARBA" id="ARBA00022741"/>
    </source>
</evidence>
<dbReference type="PANTHER" id="PTHR20953:SF3">
    <property type="entry name" value="P-LOOP CONTAINING NUCLEOSIDE TRIPHOSPHATE HYDROLASES SUPERFAMILY PROTEIN"/>
    <property type="match status" value="1"/>
</dbReference>
<accession>A0A096B977</accession>
<protein>
    <recommendedName>
        <fullName evidence="3">AAA+ ATPase domain-containing protein</fullName>
    </recommendedName>
</protein>
<dbReference type="GO" id="GO:0005524">
    <property type="term" value="F:ATP binding"/>
    <property type="evidence" value="ECO:0007669"/>
    <property type="project" value="UniProtKB-KW"/>
</dbReference>
<dbReference type="eggNOG" id="COG3854">
    <property type="taxonomic scope" value="Bacteria"/>
</dbReference>
<dbReference type="Pfam" id="PF19568">
    <property type="entry name" value="Spore_III_AA"/>
    <property type="match status" value="1"/>
</dbReference>
<dbReference type="GeneID" id="63973352"/>
<dbReference type="InterPro" id="IPR045735">
    <property type="entry name" value="Spore_III_AA_AAA+_ATPase"/>
</dbReference>
<evidence type="ECO:0000313" key="5">
    <source>
        <dbReference type="Proteomes" id="UP000029585"/>
    </source>
</evidence>
<dbReference type="EMBL" id="ADLO01000052">
    <property type="protein sequence ID" value="KGF55973.1"/>
    <property type="molecule type" value="Genomic_DNA"/>
</dbReference>
<dbReference type="RefSeq" id="WP_007489410.1">
    <property type="nucleotide sequence ID" value="NZ_KN174162.1"/>
</dbReference>
<dbReference type="InterPro" id="IPR027417">
    <property type="entry name" value="P-loop_NTPase"/>
</dbReference>
<dbReference type="HOGENOM" id="CLU_052793_0_0_9"/>
<keyword evidence="5" id="KW-1185">Reference proteome</keyword>
<sequence>MSEERNAVRFRQAAALLPPHLRRPVERLDGTSQARAEELRLRAGRPLTLVCPEGERTVPGAEAPVRSMDLSLVLEIATQASAHTALERVRNGFFTVRGGHRIGICGSGVVRDGEVRNLRQLSSLAIRVAREVPGLSAAVLDRLWSGGVLQSTLLLSPPGGGKTTLLRDLIRAVSDGEGGPALRVGVADERGELAAMYQGEPQFSIGRQTDVLDGCPKGPALLMLLRGMNPQVLAADEITAPEDAAALEMAANCGVSLLCTAHAGSLEELKARPLYRRLLDEGLFRRLVIIERAGRERRYQVVELC</sequence>
<dbReference type="SUPFAM" id="SSF52540">
    <property type="entry name" value="P-loop containing nucleoside triphosphate hydrolases"/>
    <property type="match status" value="1"/>
</dbReference>
<keyword evidence="2" id="KW-0067">ATP-binding</keyword>
<dbReference type="AlphaFoldDB" id="A0A096B977"/>
<reference evidence="4 5" key="1">
    <citation type="submission" date="2011-08" db="EMBL/GenBank/DDBJ databases">
        <title>The Genome Sequence of Clostridium orbiscindens 1_3_50AFAA.</title>
        <authorList>
            <consortium name="The Broad Institute Genome Sequencing Platform"/>
            <person name="Earl A."/>
            <person name="Ward D."/>
            <person name="Feldgarden M."/>
            <person name="Gevers D."/>
            <person name="Daigneault M."/>
            <person name="Strauss J."/>
            <person name="Allen-Vercoe E."/>
            <person name="Young S.K."/>
            <person name="Zeng Q."/>
            <person name="Gargeya S."/>
            <person name="Fitzgerald M."/>
            <person name="Haas B."/>
            <person name="Abouelleil A."/>
            <person name="Alvarado L."/>
            <person name="Arachchi H.M."/>
            <person name="Berlin A."/>
            <person name="Brown A."/>
            <person name="Chapman S.B."/>
            <person name="Chen Z."/>
            <person name="Dunbar C."/>
            <person name="Freedman E."/>
            <person name="Gearin G."/>
            <person name="Gellesch M."/>
            <person name="Goldberg J."/>
            <person name="Griggs A."/>
            <person name="Gujja S."/>
            <person name="Heiman D."/>
            <person name="Howarth C."/>
            <person name="Larson L."/>
            <person name="Lui A."/>
            <person name="MacDonald P.J.P."/>
            <person name="Montmayeur A."/>
            <person name="Murphy C."/>
            <person name="Neiman D."/>
            <person name="Pearson M."/>
            <person name="Priest M."/>
            <person name="Roberts A."/>
            <person name="Saif S."/>
            <person name="Shea T."/>
            <person name="Shenoy N."/>
            <person name="Sisk P."/>
            <person name="Stolte C."/>
            <person name="Sykes S."/>
            <person name="Wortman J."/>
            <person name="Nusbaum C."/>
            <person name="Birren B."/>
        </authorList>
    </citation>
    <scope>NUCLEOTIDE SEQUENCE [LARGE SCALE GENOMIC DNA]</scope>
    <source>
        <strain evidence="4 5">1_3_50AFAA</strain>
    </source>
</reference>
<evidence type="ECO:0000256" key="2">
    <source>
        <dbReference type="ARBA" id="ARBA00022840"/>
    </source>
</evidence>
<dbReference type="InterPro" id="IPR003593">
    <property type="entry name" value="AAA+_ATPase"/>
</dbReference>
<dbReference type="PANTHER" id="PTHR20953">
    <property type="entry name" value="KINASE-RELATED"/>
    <property type="match status" value="1"/>
</dbReference>
<dbReference type="PATRIC" id="fig|742738.3.peg.1485"/>
<dbReference type="Proteomes" id="UP000029585">
    <property type="component" value="Unassembled WGS sequence"/>
</dbReference>
<name>A0A096B977_FLAPL</name>